<evidence type="ECO:0000313" key="3">
    <source>
        <dbReference type="Proteomes" id="UP001176521"/>
    </source>
</evidence>
<protein>
    <recommendedName>
        <fullName evidence="4">WD40 repeat-like protein</fullName>
    </recommendedName>
</protein>
<keyword evidence="1" id="KW-0853">WD repeat</keyword>
<gene>
    <name evidence="2" type="ORF">OC842_004509</name>
</gene>
<dbReference type="EMBL" id="JAPDMQ010000269">
    <property type="protein sequence ID" value="KAK0528586.1"/>
    <property type="molecule type" value="Genomic_DNA"/>
</dbReference>
<organism evidence="2 3">
    <name type="scientific">Tilletia horrida</name>
    <dbReference type="NCBI Taxonomy" id="155126"/>
    <lineage>
        <taxon>Eukaryota</taxon>
        <taxon>Fungi</taxon>
        <taxon>Dikarya</taxon>
        <taxon>Basidiomycota</taxon>
        <taxon>Ustilaginomycotina</taxon>
        <taxon>Exobasidiomycetes</taxon>
        <taxon>Tilletiales</taxon>
        <taxon>Tilletiaceae</taxon>
        <taxon>Tilletia</taxon>
    </lineage>
</organism>
<evidence type="ECO:0008006" key="4">
    <source>
        <dbReference type="Google" id="ProtNLM"/>
    </source>
</evidence>
<evidence type="ECO:0000313" key="2">
    <source>
        <dbReference type="EMBL" id="KAK0528586.1"/>
    </source>
</evidence>
<evidence type="ECO:0000256" key="1">
    <source>
        <dbReference type="PROSITE-ProRule" id="PRU00221"/>
    </source>
</evidence>
<dbReference type="Gene3D" id="2.130.10.10">
    <property type="entry name" value="YVTN repeat-like/Quinoprotein amine dehydrogenase"/>
    <property type="match status" value="2"/>
</dbReference>
<dbReference type="Proteomes" id="UP001176521">
    <property type="component" value="Unassembled WGS sequence"/>
</dbReference>
<proteinExistence type="predicted"/>
<dbReference type="PANTHER" id="PTHR19879:SF9">
    <property type="entry name" value="TRANSCRIPTION INITIATION FACTOR TFIID SUBUNIT 5"/>
    <property type="match status" value="1"/>
</dbReference>
<comment type="caution">
    <text evidence="2">The sequence shown here is derived from an EMBL/GenBank/DDBJ whole genome shotgun (WGS) entry which is preliminary data.</text>
</comment>
<dbReference type="InterPro" id="IPR015943">
    <property type="entry name" value="WD40/YVTN_repeat-like_dom_sf"/>
</dbReference>
<dbReference type="SUPFAM" id="SSF50978">
    <property type="entry name" value="WD40 repeat-like"/>
    <property type="match status" value="1"/>
</dbReference>
<dbReference type="InterPro" id="IPR001680">
    <property type="entry name" value="WD40_rpt"/>
</dbReference>
<reference evidence="2" key="1">
    <citation type="journal article" date="2023" name="PhytoFront">
        <title>Draft Genome Resources of Seven Strains of Tilletia horrida, Causal Agent of Kernel Smut of Rice.</title>
        <authorList>
            <person name="Khanal S."/>
            <person name="Antony Babu S."/>
            <person name="Zhou X.G."/>
        </authorList>
    </citation>
    <scope>NUCLEOTIDE SEQUENCE</scope>
    <source>
        <strain evidence="2">TX3</strain>
    </source>
</reference>
<feature type="repeat" description="WD" evidence="1">
    <location>
        <begin position="258"/>
        <end position="299"/>
    </location>
</feature>
<dbReference type="InterPro" id="IPR036322">
    <property type="entry name" value="WD40_repeat_dom_sf"/>
</dbReference>
<dbReference type="Pfam" id="PF00400">
    <property type="entry name" value="WD40"/>
    <property type="match status" value="2"/>
</dbReference>
<accession>A0AAN6G9J6</accession>
<name>A0AAN6G9J6_9BASI</name>
<dbReference type="SMART" id="SM00320">
    <property type="entry name" value="WD40"/>
    <property type="match status" value="4"/>
</dbReference>
<sequence>MACIPYVTVQHDYPHVFADIVKGNVVAERIWVSTYALNAPSASIHSRILLVSDEQQDSSDDKQKNDTGRNDVVFAEIKPENEIFIERIPGAPKDFVIASVFRPAADSVAPPSTSGRHLQQRIHLPPVRCVAPNLTLPYPSAISPLRLRKGVNAHISAFDISPNGRGLYVAGGPDGKCWIGKLPPASSAEGPPAQAALQPSVVLDGHVGDITSARFFPSGEVVITTSSDFRVCIFSALPTPKEDGSTPSPSINAPVRTLVAHTRAPTCTAILGKGRIVLSGGKDGYIRCWNVGEAKEVGNLPAAEAVVSSLFGPAIECMVLGPDPSAVGNGNADDAQGEVDLFPGLLPLLAVGLSSGEVVIHDLRKCSLGDEGTPSSGSAKPVRVQPANTIRSTVPAPVFPPGPPLDASDPARAWAGSRSSSPVSALAWDAEGHNLVVGYQNGIVAVYSVSQLLATEPNSKSAGGLLALWKRNDASITQVVLGPQSTASATGRALHLVTTTSDGLACRLRLELPTEPSAGDAPDQLAVPVLEEEYIGWECGDGIAAAGVVSGQHGTPGEAAGGPTGRVLLAGAEGAIRLYH</sequence>
<dbReference type="AlphaFoldDB" id="A0AAN6G9J6"/>
<dbReference type="PANTHER" id="PTHR19879">
    <property type="entry name" value="TRANSCRIPTION INITIATION FACTOR TFIID"/>
    <property type="match status" value="1"/>
</dbReference>
<dbReference type="PROSITE" id="PS50082">
    <property type="entry name" value="WD_REPEATS_2"/>
    <property type="match status" value="1"/>
</dbReference>
<keyword evidence="3" id="KW-1185">Reference proteome</keyword>